<dbReference type="EMBL" id="LRGB01023930">
    <property type="protein sequence ID" value="KZR96715.1"/>
    <property type="molecule type" value="Genomic_DNA"/>
</dbReference>
<accession>A0A164EF00</accession>
<evidence type="ECO:0000313" key="2">
    <source>
        <dbReference type="Proteomes" id="UP000076858"/>
    </source>
</evidence>
<dbReference type="PANTHER" id="PTHR20956:SF12">
    <property type="entry name" value="FLYWCH-TYPE DOMAIN-CONTAINING PROTEIN"/>
    <property type="match status" value="1"/>
</dbReference>
<comment type="caution">
    <text evidence="1">The sequence shown here is derived from an EMBL/GenBank/DDBJ whole genome shotgun (WGS) entry which is preliminary data.</text>
</comment>
<dbReference type="Proteomes" id="UP000076858">
    <property type="component" value="Unassembled WGS sequence"/>
</dbReference>
<reference evidence="1 2" key="1">
    <citation type="submission" date="2016-03" db="EMBL/GenBank/DDBJ databases">
        <title>EvidentialGene: Evidence-directed Construction of Genes on Genomes.</title>
        <authorList>
            <person name="Gilbert D.G."/>
            <person name="Choi J.-H."/>
            <person name="Mockaitis K."/>
            <person name="Colbourne J."/>
            <person name="Pfrender M."/>
        </authorList>
    </citation>
    <scope>NUCLEOTIDE SEQUENCE [LARGE SCALE GENOMIC DNA]</scope>
    <source>
        <strain evidence="1 2">Xinb3</strain>
        <tissue evidence="1">Complete organism</tissue>
    </source>
</reference>
<evidence type="ECO:0000313" key="1">
    <source>
        <dbReference type="EMBL" id="KZR96715.1"/>
    </source>
</evidence>
<feature type="non-terminal residue" evidence="1">
    <location>
        <position position="1"/>
    </location>
</feature>
<name>A0A164EF00_9CRUS</name>
<gene>
    <name evidence="1" type="ORF">APZ42_008790</name>
</gene>
<dbReference type="AlphaFoldDB" id="A0A164EF00"/>
<dbReference type="OrthoDB" id="10029846at2759"/>
<organism evidence="1 2">
    <name type="scientific">Daphnia magna</name>
    <dbReference type="NCBI Taxonomy" id="35525"/>
    <lineage>
        <taxon>Eukaryota</taxon>
        <taxon>Metazoa</taxon>
        <taxon>Ecdysozoa</taxon>
        <taxon>Arthropoda</taxon>
        <taxon>Crustacea</taxon>
        <taxon>Branchiopoda</taxon>
        <taxon>Diplostraca</taxon>
        <taxon>Cladocera</taxon>
        <taxon>Anomopoda</taxon>
        <taxon>Daphniidae</taxon>
        <taxon>Daphnia</taxon>
    </lineage>
</organism>
<sequence>AILQRGVHITSCPKQENIYESLVIYRDAKREGLKNKGKSAKAIADPTIAKHFASNRRRKLVNRTQVCKSVNMVRAKTRPKNPKTLDFTFEDDEFPDGLNLHDVVTAKRRHIVCFTNKQARL</sequence>
<protein>
    <submittedName>
        <fullName evidence="1">Uncharacterized protein</fullName>
    </submittedName>
</protein>
<proteinExistence type="predicted"/>
<keyword evidence="2" id="KW-1185">Reference proteome</keyword>
<dbReference type="PANTHER" id="PTHR20956">
    <property type="entry name" value="HEH2P"/>
    <property type="match status" value="1"/>
</dbReference>